<comment type="caution">
    <text evidence="3">The sequence shown here is derived from an EMBL/GenBank/DDBJ whole genome shotgun (WGS) entry which is preliminary data.</text>
</comment>
<dbReference type="GO" id="GO:0005829">
    <property type="term" value="C:cytosol"/>
    <property type="evidence" value="ECO:0007669"/>
    <property type="project" value="TreeGrafter"/>
</dbReference>
<accession>A0A2P5D8P5</accession>
<protein>
    <submittedName>
        <fullName evidence="3">Nuclear transport factor 2, eukaryote</fullName>
    </submittedName>
</protein>
<gene>
    <name evidence="3" type="ORF">TorRG33x02_258710</name>
</gene>
<dbReference type="GO" id="GO:1990904">
    <property type="term" value="C:ribonucleoprotein complex"/>
    <property type="evidence" value="ECO:0007669"/>
    <property type="project" value="TreeGrafter"/>
</dbReference>
<dbReference type="Pfam" id="PF02136">
    <property type="entry name" value="NTF2"/>
    <property type="match status" value="1"/>
</dbReference>
<dbReference type="InterPro" id="IPR039539">
    <property type="entry name" value="Ras_GTPase_bind_prot"/>
</dbReference>
<name>A0A2P5D8P5_TREOI</name>
<evidence type="ECO:0000256" key="1">
    <source>
        <dbReference type="ARBA" id="ARBA00022884"/>
    </source>
</evidence>
<dbReference type="OrthoDB" id="339151at2759"/>
<evidence type="ECO:0000313" key="3">
    <source>
        <dbReference type="EMBL" id="PON69680.1"/>
    </source>
</evidence>
<evidence type="ECO:0000313" key="4">
    <source>
        <dbReference type="Proteomes" id="UP000237000"/>
    </source>
</evidence>
<dbReference type="PANTHER" id="PTHR10693:SF75">
    <property type="entry name" value="NUCLEAR TRANSPORT FACTOR 2"/>
    <property type="match status" value="1"/>
</dbReference>
<dbReference type="STRING" id="63057.A0A2P5D8P5"/>
<dbReference type="PANTHER" id="PTHR10693">
    <property type="entry name" value="RAS GTPASE-ACTIVATING PROTEIN-BINDING PROTEIN"/>
    <property type="match status" value="1"/>
</dbReference>
<dbReference type="InterPro" id="IPR018222">
    <property type="entry name" value="Nuclear_transport_factor_2_euk"/>
</dbReference>
<organism evidence="3 4">
    <name type="scientific">Trema orientale</name>
    <name type="common">Charcoal tree</name>
    <name type="synonym">Celtis orientalis</name>
    <dbReference type="NCBI Taxonomy" id="63057"/>
    <lineage>
        <taxon>Eukaryota</taxon>
        <taxon>Viridiplantae</taxon>
        <taxon>Streptophyta</taxon>
        <taxon>Embryophyta</taxon>
        <taxon>Tracheophyta</taxon>
        <taxon>Spermatophyta</taxon>
        <taxon>Magnoliopsida</taxon>
        <taxon>eudicotyledons</taxon>
        <taxon>Gunneridae</taxon>
        <taxon>Pentapetalae</taxon>
        <taxon>rosids</taxon>
        <taxon>fabids</taxon>
        <taxon>Rosales</taxon>
        <taxon>Cannabaceae</taxon>
        <taxon>Trema</taxon>
    </lineage>
</organism>
<dbReference type="Proteomes" id="UP000237000">
    <property type="component" value="Unassembled WGS sequence"/>
</dbReference>
<evidence type="ECO:0000259" key="2">
    <source>
        <dbReference type="PROSITE" id="PS50177"/>
    </source>
</evidence>
<dbReference type="CDD" id="cd00780">
    <property type="entry name" value="NTF2"/>
    <property type="match status" value="1"/>
</dbReference>
<dbReference type="AlphaFoldDB" id="A0A2P5D8P5"/>
<dbReference type="GO" id="GO:0003729">
    <property type="term" value="F:mRNA binding"/>
    <property type="evidence" value="ECO:0007669"/>
    <property type="project" value="TreeGrafter"/>
</dbReference>
<dbReference type="Gene3D" id="3.10.450.50">
    <property type="match status" value="1"/>
</dbReference>
<keyword evidence="1" id="KW-0694">RNA-binding</keyword>
<keyword evidence="4" id="KW-1185">Reference proteome</keyword>
<dbReference type="InterPro" id="IPR002075">
    <property type="entry name" value="NTF2_dom"/>
</dbReference>
<dbReference type="EMBL" id="JXTC01000287">
    <property type="protein sequence ID" value="PON69680.1"/>
    <property type="molecule type" value="Genomic_DNA"/>
</dbReference>
<sequence>MALQEASPVSAPSAQVVGNAFVEQYYHILHHSPELVHRFYHDSSSLSRPDTTGTITTVSTMQASLFLIFAFAINEQILSFKYEDYTAEIKTADAQESYEKGVIVLVTGCLTGKDSVRKKFTQTFFLAPQDKGYYVLNDVFRYIEESEILQVNSAPVNGINESSQEAALAAEPEPTHASDNLAVDHATPVEEEDLNNGVVCDPSDNEDGSVIEEEVIEPPTHSSENENFPVVGSTLEALEDAPKESYASIVSPC</sequence>
<reference evidence="4" key="1">
    <citation type="submission" date="2016-06" db="EMBL/GenBank/DDBJ databases">
        <title>Parallel loss of symbiosis genes in relatives of nitrogen-fixing non-legume Parasponia.</title>
        <authorList>
            <person name="Van Velzen R."/>
            <person name="Holmer R."/>
            <person name="Bu F."/>
            <person name="Rutten L."/>
            <person name="Van Zeijl A."/>
            <person name="Liu W."/>
            <person name="Santuari L."/>
            <person name="Cao Q."/>
            <person name="Sharma T."/>
            <person name="Shen D."/>
            <person name="Roswanjaya Y."/>
            <person name="Wardhani T."/>
            <person name="Kalhor M.S."/>
            <person name="Jansen J."/>
            <person name="Van den Hoogen J."/>
            <person name="Gungor B."/>
            <person name="Hartog M."/>
            <person name="Hontelez J."/>
            <person name="Verver J."/>
            <person name="Yang W.-C."/>
            <person name="Schijlen E."/>
            <person name="Repin R."/>
            <person name="Schilthuizen M."/>
            <person name="Schranz E."/>
            <person name="Heidstra R."/>
            <person name="Miyata K."/>
            <person name="Fedorova E."/>
            <person name="Kohlen W."/>
            <person name="Bisseling T."/>
            <person name="Smit S."/>
            <person name="Geurts R."/>
        </authorList>
    </citation>
    <scope>NUCLEOTIDE SEQUENCE [LARGE SCALE GENOMIC DNA]</scope>
    <source>
        <strain evidence="4">cv. RG33-2</strain>
    </source>
</reference>
<dbReference type="InParanoid" id="A0A2P5D8P5"/>
<dbReference type="InterPro" id="IPR032710">
    <property type="entry name" value="NTF2-like_dom_sf"/>
</dbReference>
<feature type="domain" description="NTF2" evidence="2">
    <location>
        <begin position="17"/>
        <end position="142"/>
    </location>
</feature>
<dbReference type="SUPFAM" id="SSF54427">
    <property type="entry name" value="NTF2-like"/>
    <property type="match status" value="1"/>
</dbReference>
<proteinExistence type="predicted"/>
<dbReference type="FunFam" id="3.10.450.50:FF:000003">
    <property type="entry name" value="Nuclear transport factor 2 family protein"/>
    <property type="match status" value="1"/>
</dbReference>
<dbReference type="PROSITE" id="PS50177">
    <property type="entry name" value="NTF2_DOMAIN"/>
    <property type="match status" value="1"/>
</dbReference>